<gene>
    <name evidence="1" type="ORF">DAY19_14390</name>
</gene>
<organism evidence="1 2">
    <name type="scientific">Halobacteriovorax vibrionivorans</name>
    <dbReference type="NCBI Taxonomy" id="2152716"/>
    <lineage>
        <taxon>Bacteria</taxon>
        <taxon>Pseudomonadati</taxon>
        <taxon>Bdellovibrionota</taxon>
        <taxon>Bacteriovoracia</taxon>
        <taxon>Bacteriovoracales</taxon>
        <taxon>Halobacteriovoraceae</taxon>
        <taxon>Halobacteriovorax</taxon>
    </lineage>
</organism>
<accession>A0ABY0IDX3</accession>
<dbReference type="RefSeq" id="WP_115363704.1">
    <property type="nucleotide sequence ID" value="NZ_QDKL01000003.1"/>
</dbReference>
<reference evidence="2" key="1">
    <citation type="journal article" date="2019" name="Int. J. Syst. Evol. Microbiol.">
        <title>Halobacteriovorax valvorus sp. nov., a novel prokaryotic predator isolated from coastal seawater of China.</title>
        <authorList>
            <person name="Chen M.-X."/>
        </authorList>
    </citation>
    <scope>NUCLEOTIDE SEQUENCE [LARGE SCALE GENOMIC DNA]</scope>
    <source>
        <strain evidence="2">BL9</strain>
    </source>
</reference>
<evidence type="ECO:0000313" key="2">
    <source>
        <dbReference type="Proteomes" id="UP000443582"/>
    </source>
</evidence>
<dbReference type="EMBL" id="QDKL01000003">
    <property type="protein sequence ID" value="RZF21163.1"/>
    <property type="molecule type" value="Genomic_DNA"/>
</dbReference>
<sequence length="119" mass="13758">MKKQNKKLIVEEQFTTKGRAQNATCTCKIFELNNTSHYHVVLSGPDAENYTGRSVSNHFEHFATAIKEKFLTNIHPKNIKWFEHMNWKDQSLDDLLLSVSMKFSKKEYCNTSWGASVDA</sequence>
<proteinExistence type="predicted"/>
<dbReference type="Proteomes" id="UP000443582">
    <property type="component" value="Unassembled WGS sequence"/>
</dbReference>
<protein>
    <submittedName>
        <fullName evidence="1">Uncharacterized protein</fullName>
    </submittedName>
</protein>
<name>A0ABY0IDX3_9BACT</name>
<evidence type="ECO:0000313" key="1">
    <source>
        <dbReference type="EMBL" id="RZF21163.1"/>
    </source>
</evidence>
<comment type="caution">
    <text evidence="1">The sequence shown here is derived from an EMBL/GenBank/DDBJ whole genome shotgun (WGS) entry which is preliminary data.</text>
</comment>
<keyword evidence="2" id="KW-1185">Reference proteome</keyword>